<dbReference type="SUPFAM" id="SSF56300">
    <property type="entry name" value="Metallo-dependent phosphatases"/>
    <property type="match status" value="1"/>
</dbReference>
<organism evidence="1 2">
    <name type="scientific">Fluctibacter halophilus</name>
    <dbReference type="NCBI Taxonomy" id="226011"/>
    <lineage>
        <taxon>Bacteria</taxon>
        <taxon>Pseudomonadati</taxon>
        <taxon>Pseudomonadota</taxon>
        <taxon>Gammaproteobacteria</taxon>
        <taxon>Alteromonadales</taxon>
        <taxon>Alteromonadaceae</taxon>
        <taxon>Fluctibacter</taxon>
    </lineage>
</organism>
<keyword evidence="2" id="KW-1185">Reference proteome</keyword>
<dbReference type="InterPro" id="IPR029052">
    <property type="entry name" value="Metallo-depent_PP-like"/>
</dbReference>
<dbReference type="RefSeq" id="WP_229162274.1">
    <property type="nucleotide sequence ID" value="NZ_JAJEWP010000006.1"/>
</dbReference>
<evidence type="ECO:0000313" key="2">
    <source>
        <dbReference type="Proteomes" id="UP001520878"/>
    </source>
</evidence>
<reference evidence="1 2" key="1">
    <citation type="submission" date="2021-10" db="EMBL/GenBank/DDBJ databases">
        <title>Draft genome of Aestuariibacter halophilus JC2043.</title>
        <authorList>
            <person name="Emsley S.A."/>
            <person name="Pfannmuller K.M."/>
            <person name="Ushijima B."/>
            <person name="Saw J.H."/>
            <person name="Videau P."/>
        </authorList>
    </citation>
    <scope>NUCLEOTIDE SEQUENCE [LARGE SCALE GENOMIC DNA]</scope>
    <source>
        <strain evidence="1 2">JC2043</strain>
    </source>
</reference>
<comment type="caution">
    <text evidence="1">The sequence shown here is derived from an EMBL/GenBank/DDBJ whole genome shotgun (WGS) entry which is preliminary data.</text>
</comment>
<dbReference type="Gene3D" id="3.60.21.70">
    <property type="entry name" value="PhoD-like phosphatase"/>
    <property type="match status" value="1"/>
</dbReference>
<gene>
    <name evidence="1" type="ORF">LJ739_16575</name>
</gene>
<protein>
    <submittedName>
        <fullName evidence="1">Alkaline phosphatase family protein</fullName>
    </submittedName>
</protein>
<dbReference type="Proteomes" id="UP001520878">
    <property type="component" value="Unassembled WGS sequence"/>
</dbReference>
<dbReference type="InterPro" id="IPR038607">
    <property type="entry name" value="PhoD-like_sf"/>
</dbReference>
<dbReference type="EMBL" id="JAJEWP010000006">
    <property type="protein sequence ID" value="MCC2617869.1"/>
    <property type="molecule type" value="Genomic_DNA"/>
</dbReference>
<dbReference type="PANTHER" id="PTHR37031">
    <property type="entry name" value="METALLOPHOSPHATASE BINDING DOMAIN PROTEIN"/>
    <property type="match status" value="1"/>
</dbReference>
<proteinExistence type="predicted"/>
<dbReference type="PANTHER" id="PTHR37031:SF2">
    <property type="entry name" value="PHOD-LIKE PHOSPHATASE METALLOPHOSPHATASE DOMAIN-CONTAINING PROTEIN"/>
    <property type="match status" value="1"/>
</dbReference>
<evidence type="ECO:0000313" key="1">
    <source>
        <dbReference type="EMBL" id="MCC2617869.1"/>
    </source>
</evidence>
<name>A0ABS8GBS9_9ALTE</name>
<sequence length="629" mass="71911">MTSDVSLRDVPVPALLSGPILRHVSHNILTVWIATREPMDWHLTVTADDQSTVVDGQLGDDCVNALQIGQRAWVYLLQPRDLSLPSDQELHYRLRYRPTETTTWHSIEGISYAEDDTARFRVPTTLNNVLHGSCRKPHHDSDDGLLQVDRRLQQAHNQQVAFPDLLMMSGDQVYADDVAGPMLWAIQQTIDMLGLFEEQFEGAIVSDSQALRQHPHSFYQRHLMLPKTAAMKHVYRTFFAAKRKPVFTSVNANNHLVSFSEMMALYLLSWSPNVWQCLPDSNPDIGPAFQAQYDKEAKLINGFRQGLAEVRRALANIPCYMIFDDHDVTDDWNLTRGWEEAVYQQPFARRIVGNALAAYWVCQGWGNPGGNTDALKNSARQALSAPLGSEQDAWIDTLLDWDEWDYHLDTTPKMIVLDTRTQRWRSESSLTKPSGLMDWEKLCDLQQQLIGQPSVILVSAAPIFGVKLIETIQRIFTFFGKALTVDAENWMAHKGTASVMLNIFRHQKTPPHFIILSGDVHYSFVYDISLRFRRNSPRITQITSSGIKNTFPHGLLRWLDRLNRVLYHRRSPLNWFTQRRRMVVRHRHPDDHPTRTLLNRSGIGLLSLSEKNNKVGAESLTSSGTVRFK</sequence>
<accession>A0ABS8GBS9</accession>